<evidence type="ECO:0000259" key="1">
    <source>
        <dbReference type="PROSITE" id="PS50943"/>
    </source>
</evidence>
<keyword evidence="3" id="KW-1185">Reference proteome</keyword>
<dbReference type="SUPFAM" id="SSF47413">
    <property type="entry name" value="lambda repressor-like DNA-binding domains"/>
    <property type="match status" value="1"/>
</dbReference>
<dbReference type="SMART" id="SM00530">
    <property type="entry name" value="HTH_XRE"/>
    <property type="match status" value="1"/>
</dbReference>
<evidence type="ECO:0000313" key="2">
    <source>
        <dbReference type="EMBL" id="GGI58485.1"/>
    </source>
</evidence>
<dbReference type="PROSITE" id="PS50943">
    <property type="entry name" value="HTH_CROC1"/>
    <property type="match status" value="1"/>
</dbReference>
<reference evidence="3" key="1">
    <citation type="journal article" date="2019" name="Int. J. Syst. Evol. Microbiol.">
        <title>The Global Catalogue of Microorganisms (GCM) 10K type strain sequencing project: providing services to taxonomists for standard genome sequencing and annotation.</title>
        <authorList>
            <consortium name="The Broad Institute Genomics Platform"/>
            <consortium name="The Broad Institute Genome Sequencing Center for Infectious Disease"/>
            <person name="Wu L."/>
            <person name="Ma J."/>
        </authorList>
    </citation>
    <scope>NUCLEOTIDE SEQUENCE [LARGE SCALE GENOMIC DNA]</scope>
    <source>
        <strain evidence="3">CCM 8681</strain>
    </source>
</reference>
<sequence>MRNKILQEVLNEIPKETKIFVRLYTDIVTRINQLLEMKGLSQKDLAEKLDKRPSEVNKWLKGEHNLTLRSIAKMQSALESDIINVPYTTAFVSKDAKEYSFKTSVTVYRNQDKKITSLEDEEKVYSGEVKISA</sequence>
<evidence type="ECO:0000313" key="3">
    <source>
        <dbReference type="Proteomes" id="UP000624701"/>
    </source>
</evidence>
<dbReference type="EMBL" id="BMDQ01000006">
    <property type="protein sequence ID" value="GGI58485.1"/>
    <property type="molecule type" value="Genomic_DNA"/>
</dbReference>
<feature type="domain" description="HTH cro/C1-type" evidence="1">
    <location>
        <begin position="31"/>
        <end position="85"/>
    </location>
</feature>
<protein>
    <recommendedName>
        <fullName evidence="1">HTH cro/C1-type domain-containing protein</fullName>
    </recommendedName>
</protein>
<accession>A0ABQ2C168</accession>
<dbReference type="InterPro" id="IPR001387">
    <property type="entry name" value="Cro/C1-type_HTH"/>
</dbReference>
<name>A0ABQ2C168_9FLAO</name>
<organism evidence="2 3">
    <name type="scientific">Winogradskyella haliclonae</name>
    <dbReference type="NCBI Taxonomy" id="2048558"/>
    <lineage>
        <taxon>Bacteria</taxon>
        <taxon>Pseudomonadati</taxon>
        <taxon>Bacteroidota</taxon>
        <taxon>Flavobacteriia</taxon>
        <taxon>Flavobacteriales</taxon>
        <taxon>Flavobacteriaceae</taxon>
        <taxon>Winogradskyella</taxon>
    </lineage>
</organism>
<proteinExistence type="predicted"/>
<comment type="caution">
    <text evidence="2">The sequence shown here is derived from an EMBL/GenBank/DDBJ whole genome shotgun (WGS) entry which is preliminary data.</text>
</comment>
<dbReference type="Proteomes" id="UP000624701">
    <property type="component" value="Unassembled WGS sequence"/>
</dbReference>
<dbReference type="Pfam" id="PF01381">
    <property type="entry name" value="HTH_3"/>
    <property type="match status" value="1"/>
</dbReference>
<dbReference type="Gene3D" id="1.10.260.40">
    <property type="entry name" value="lambda repressor-like DNA-binding domains"/>
    <property type="match status" value="1"/>
</dbReference>
<dbReference type="InterPro" id="IPR010982">
    <property type="entry name" value="Lambda_DNA-bd_dom_sf"/>
</dbReference>
<dbReference type="RefSeq" id="WP_188375391.1">
    <property type="nucleotide sequence ID" value="NZ_BMDQ01000006.1"/>
</dbReference>
<gene>
    <name evidence="2" type="ORF">GCM10011444_27940</name>
</gene>
<dbReference type="CDD" id="cd00093">
    <property type="entry name" value="HTH_XRE"/>
    <property type="match status" value="1"/>
</dbReference>